<name>A0A495ULT5_9GAMM</name>
<evidence type="ECO:0000313" key="1">
    <source>
        <dbReference type="EMBL" id="RKT38039.1"/>
    </source>
</evidence>
<dbReference type="EMBL" id="RBXL01000002">
    <property type="protein sequence ID" value="RKT38039.1"/>
    <property type="molecule type" value="Genomic_DNA"/>
</dbReference>
<dbReference type="Proteomes" id="UP000274556">
    <property type="component" value="Unassembled WGS sequence"/>
</dbReference>
<dbReference type="AlphaFoldDB" id="A0A495ULT5"/>
<evidence type="ECO:0000313" key="2">
    <source>
        <dbReference type="Proteomes" id="UP000274556"/>
    </source>
</evidence>
<comment type="caution">
    <text evidence="1">The sequence shown here is derived from an EMBL/GenBank/DDBJ whole genome shotgun (WGS) entry which is preliminary data.</text>
</comment>
<sequence>MGCPGYYEYRSIQGMRAEAKPPREPADLLPHEQKEALSRYYAGDKIKDIMAEFGIAGTAASFLARYPPQPDHQRLCPHCRVPLCARPATRLGRRKVAQCPNCGHNDSGNCRCDTCRAGKKRGATPSYLSPTVVAREQSLRRAWEDSLNRCPKPKELNLRQALYLAASIAGLDDTGTKIQAPLNIGTTIAPTIRYATEMLLALYRSDLVAPDPDQLLDVPETDVLSYIEQNLVEIEWRLALGRTADENFRYLKQLSDLIDHRNDTNPKEEIVAVWREVALAEAVAALTWCQRRFALKTEPHPRLISALDTLLEHLSLGVTTAQTYYSARALAGEIHGRSGGFAPEHARLRTKMLNKLESIRNGEFGDPSAFERLRELPPSQIAELLCLPQWGIGAEAYWHNVPTIDALG</sequence>
<gene>
    <name evidence="1" type="ORF">BDD21_5564</name>
</gene>
<protein>
    <submittedName>
        <fullName evidence="1">Uncharacterized protein</fullName>
    </submittedName>
</protein>
<organism evidence="1 2">
    <name type="scientific">Thiocapsa rosea</name>
    <dbReference type="NCBI Taxonomy" id="69360"/>
    <lineage>
        <taxon>Bacteria</taxon>
        <taxon>Pseudomonadati</taxon>
        <taxon>Pseudomonadota</taxon>
        <taxon>Gammaproteobacteria</taxon>
        <taxon>Chromatiales</taxon>
        <taxon>Chromatiaceae</taxon>
        <taxon>Thiocapsa</taxon>
    </lineage>
</organism>
<accession>A0A495ULT5</accession>
<keyword evidence="2" id="KW-1185">Reference proteome</keyword>
<proteinExistence type="predicted"/>
<reference evidence="1 2" key="1">
    <citation type="submission" date="2018-10" db="EMBL/GenBank/DDBJ databases">
        <title>Genomic Encyclopedia of Archaeal and Bacterial Type Strains, Phase II (KMG-II): from individual species to whole genera.</title>
        <authorList>
            <person name="Goeker M."/>
        </authorList>
    </citation>
    <scope>NUCLEOTIDE SEQUENCE [LARGE SCALE GENOMIC DNA]</scope>
    <source>
        <strain evidence="1 2">DSM 235</strain>
    </source>
</reference>